<keyword evidence="2" id="KW-1185">Reference proteome</keyword>
<accession>A0A1U7H3Q1</accession>
<sequence>MKRATSECSGSQIYACGQEDKAVTLVGLPVVGTVMSALLVEAGNKTSSSLIIIDLSGFYIAISQV</sequence>
<dbReference type="Proteomes" id="UP000186391">
    <property type="component" value="Unassembled WGS sequence"/>
</dbReference>
<organism evidence="1 2">
    <name type="scientific">Fischerella major NIES-592</name>
    <dbReference type="NCBI Taxonomy" id="210994"/>
    <lineage>
        <taxon>Bacteria</taxon>
        <taxon>Bacillati</taxon>
        <taxon>Cyanobacteriota</taxon>
        <taxon>Cyanophyceae</taxon>
        <taxon>Nostocales</taxon>
        <taxon>Hapalosiphonaceae</taxon>
        <taxon>Fischerella</taxon>
    </lineage>
</organism>
<dbReference type="EMBL" id="MRCA01000002">
    <property type="protein sequence ID" value="OKH15777.1"/>
    <property type="molecule type" value="Genomic_DNA"/>
</dbReference>
<evidence type="ECO:0000313" key="2">
    <source>
        <dbReference type="Proteomes" id="UP000186391"/>
    </source>
</evidence>
<comment type="caution">
    <text evidence="1">The sequence shown here is derived from an EMBL/GenBank/DDBJ whole genome shotgun (WGS) entry which is preliminary data.</text>
</comment>
<evidence type="ECO:0000313" key="1">
    <source>
        <dbReference type="EMBL" id="OKH15777.1"/>
    </source>
</evidence>
<dbReference type="AlphaFoldDB" id="A0A1U7H3Q1"/>
<protein>
    <submittedName>
        <fullName evidence="1">Uncharacterized protein</fullName>
    </submittedName>
</protein>
<reference evidence="1 2" key="1">
    <citation type="submission" date="2016-11" db="EMBL/GenBank/DDBJ databases">
        <title>Draft Genome Sequences of Nine Cyanobacterial Strains from Diverse Habitats.</title>
        <authorList>
            <person name="Zhu T."/>
            <person name="Hou S."/>
            <person name="Lu X."/>
            <person name="Hess W.R."/>
        </authorList>
    </citation>
    <scope>NUCLEOTIDE SEQUENCE [LARGE SCALE GENOMIC DNA]</scope>
    <source>
        <strain evidence="1 2">NIES-592</strain>
    </source>
</reference>
<proteinExistence type="predicted"/>
<name>A0A1U7H3Q1_9CYAN</name>
<gene>
    <name evidence="1" type="ORF">NIES592_06830</name>
</gene>